<keyword evidence="5 13" id="KW-0812">Transmembrane</keyword>
<keyword evidence="7 10" id="KW-0720">Serine protease</keyword>
<evidence type="ECO:0000256" key="13">
    <source>
        <dbReference type="SAM" id="Phobius"/>
    </source>
</evidence>
<protein>
    <submittedName>
        <fullName evidence="15">Type VII secretion-associated serine protease mycosin</fullName>
    </submittedName>
</protein>
<evidence type="ECO:0000256" key="6">
    <source>
        <dbReference type="ARBA" id="ARBA00022801"/>
    </source>
</evidence>
<dbReference type="InterPro" id="IPR036852">
    <property type="entry name" value="Peptidase_S8/S53_dom_sf"/>
</dbReference>
<evidence type="ECO:0000256" key="7">
    <source>
        <dbReference type="ARBA" id="ARBA00022825"/>
    </source>
</evidence>
<dbReference type="GO" id="GO:0006508">
    <property type="term" value="P:proteolysis"/>
    <property type="evidence" value="ECO:0007669"/>
    <property type="project" value="UniProtKB-KW"/>
</dbReference>
<evidence type="ECO:0000256" key="4">
    <source>
        <dbReference type="ARBA" id="ARBA00022670"/>
    </source>
</evidence>
<evidence type="ECO:0000256" key="12">
    <source>
        <dbReference type="SAM" id="MobiDB-lite"/>
    </source>
</evidence>
<dbReference type="PANTHER" id="PTHR43806:SF11">
    <property type="entry name" value="CEREVISIN-RELATED"/>
    <property type="match status" value="1"/>
</dbReference>
<gene>
    <name evidence="15" type="primary">mycP_2</name>
    <name evidence="15" type="ORF">GCM10009801_78780</name>
</gene>
<evidence type="ECO:0000256" key="9">
    <source>
        <dbReference type="ARBA" id="ARBA00023136"/>
    </source>
</evidence>
<reference evidence="16" key="1">
    <citation type="journal article" date="2019" name="Int. J. Syst. Evol. Microbiol.">
        <title>The Global Catalogue of Microorganisms (GCM) 10K type strain sequencing project: providing services to taxonomists for standard genome sequencing and annotation.</title>
        <authorList>
            <consortium name="The Broad Institute Genomics Platform"/>
            <consortium name="The Broad Institute Genome Sequencing Center for Infectious Disease"/>
            <person name="Wu L."/>
            <person name="Ma J."/>
        </authorList>
    </citation>
    <scope>NUCLEOTIDE SEQUENCE [LARGE SCALE GENOMIC DNA]</scope>
    <source>
        <strain evidence="16">JCM 15478</strain>
    </source>
</reference>
<evidence type="ECO:0000259" key="14">
    <source>
        <dbReference type="Pfam" id="PF00082"/>
    </source>
</evidence>
<feature type="domain" description="Peptidase S8/S53" evidence="14">
    <location>
        <begin position="53"/>
        <end position="319"/>
    </location>
</feature>
<dbReference type="InterPro" id="IPR015500">
    <property type="entry name" value="Peptidase_S8_subtilisin-rel"/>
</dbReference>
<dbReference type="EMBL" id="BAAAPE010000029">
    <property type="protein sequence ID" value="GAA2103688.1"/>
    <property type="molecule type" value="Genomic_DNA"/>
</dbReference>
<keyword evidence="8 13" id="KW-1133">Transmembrane helix</keyword>
<dbReference type="PANTHER" id="PTHR43806">
    <property type="entry name" value="PEPTIDASE S8"/>
    <property type="match status" value="1"/>
</dbReference>
<evidence type="ECO:0000256" key="1">
    <source>
        <dbReference type="ARBA" id="ARBA00004162"/>
    </source>
</evidence>
<dbReference type="PROSITE" id="PS00136">
    <property type="entry name" value="SUBTILASE_ASP"/>
    <property type="match status" value="1"/>
</dbReference>
<keyword evidence="9 13" id="KW-0472">Membrane</keyword>
<dbReference type="PRINTS" id="PR00723">
    <property type="entry name" value="SUBTILISIN"/>
</dbReference>
<keyword evidence="4 10" id="KW-0645">Protease</keyword>
<feature type="compositionally biased region" description="Low complexity" evidence="12">
    <location>
        <begin position="1"/>
        <end position="22"/>
    </location>
</feature>
<dbReference type="PROSITE" id="PS00137">
    <property type="entry name" value="SUBTILASE_HIS"/>
    <property type="match status" value="1"/>
</dbReference>
<dbReference type="InterPro" id="IPR023834">
    <property type="entry name" value="T7SS_pept_S8A_mycosin"/>
</dbReference>
<evidence type="ECO:0000256" key="8">
    <source>
        <dbReference type="ARBA" id="ARBA00022989"/>
    </source>
</evidence>
<feature type="region of interest" description="Disordered" evidence="12">
    <location>
        <begin position="1"/>
        <end position="29"/>
    </location>
</feature>
<keyword evidence="16" id="KW-1185">Reference proteome</keyword>
<dbReference type="PROSITE" id="PS00138">
    <property type="entry name" value="SUBTILASE_SER"/>
    <property type="match status" value="1"/>
</dbReference>
<feature type="region of interest" description="Disordered" evidence="12">
    <location>
        <begin position="85"/>
        <end position="111"/>
    </location>
</feature>
<dbReference type="InterPro" id="IPR023827">
    <property type="entry name" value="Peptidase_S8_Asp-AS"/>
</dbReference>
<evidence type="ECO:0000256" key="2">
    <source>
        <dbReference type="ARBA" id="ARBA00011073"/>
    </source>
</evidence>
<evidence type="ECO:0000256" key="3">
    <source>
        <dbReference type="ARBA" id="ARBA00022475"/>
    </source>
</evidence>
<dbReference type="InterPro" id="IPR050131">
    <property type="entry name" value="Peptidase_S8_subtilisin-like"/>
</dbReference>
<dbReference type="RefSeq" id="WP_344535510.1">
    <property type="nucleotide sequence ID" value="NZ_BAAAPE010000029.1"/>
</dbReference>
<accession>A0ABP5IRN3</accession>
<comment type="subcellular location">
    <subcellularLocation>
        <location evidence="1">Cell membrane</location>
        <topology evidence="1">Single-pass membrane protein</topology>
    </subcellularLocation>
</comment>
<feature type="active site" description="Charge relay system" evidence="10">
    <location>
        <position position="62"/>
    </location>
</feature>
<organism evidence="15 16">
    <name type="scientific">Streptomyces albiaxialis</name>
    <dbReference type="NCBI Taxonomy" id="329523"/>
    <lineage>
        <taxon>Bacteria</taxon>
        <taxon>Bacillati</taxon>
        <taxon>Actinomycetota</taxon>
        <taxon>Actinomycetes</taxon>
        <taxon>Kitasatosporales</taxon>
        <taxon>Streptomycetaceae</taxon>
        <taxon>Streptomyces</taxon>
    </lineage>
</organism>
<dbReference type="GO" id="GO:0008233">
    <property type="term" value="F:peptidase activity"/>
    <property type="evidence" value="ECO:0007669"/>
    <property type="project" value="UniProtKB-KW"/>
</dbReference>
<evidence type="ECO:0000256" key="5">
    <source>
        <dbReference type="ARBA" id="ARBA00022692"/>
    </source>
</evidence>
<dbReference type="InterPro" id="IPR022398">
    <property type="entry name" value="Peptidase_S8_His-AS"/>
</dbReference>
<feature type="transmembrane region" description="Helical" evidence="13">
    <location>
        <begin position="367"/>
        <end position="389"/>
    </location>
</feature>
<feature type="active site" description="Charge relay system" evidence="10">
    <location>
        <position position="272"/>
    </location>
</feature>
<dbReference type="Proteomes" id="UP001500016">
    <property type="component" value="Unassembled WGS sequence"/>
</dbReference>
<dbReference type="NCBIfam" id="TIGR03921">
    <property type="entry name" value="T7SS_mycosin"/>
    <property type="match status" value="1"/>
</dbReference>
<keyword evidence="6 10" id="KW-0378">Hydrolase</keyword>
<feature type="active site" description="Charge relay system" evidence="10">
    <location>
        <position position="112"/>
    </location>
</feature>
<evidence type="ECO:0000313" key="16">
    <source>
        <dbReference type="Proteomes" id="UP001500016"/>
    </source>
</evidence>
<comment type="similarity">
    <text evidence="2 10 11">Belongs to the peptidase S8 family.</text>
</comment>
<sequence>MGATLGATAVTTATPAAADTSTQCSFPNKDYKGRPWALQRVLLDELWQGTRYGRGVRVAVIDTGVDIKNRQLTDAVDAQMGRNFLPEKPKKDKFGNKTPRGSSKGTTDRVGHGTKVAGIIAARPASGTGFVGLAPQSTVIPIQQNDENGSGTAETLARSIDYAVEAKADVINISQDTAQALRPESALKQAVDRALEKDVVVVASAGNDGLGGNVKKTYPASYPGVLAVASSDRNNERAPFSQSGEFVDVAAPGVDMISTVPGGGHCADNGTSFSAPYVAGVAALLRAKHPEWKQHQVVAQIEQTAERSIAGHDRLVGWGVVDPVRALTEDERAIDKPVAREGVAKGEEPTPAKLQLGETEQERNERIGTYVLVGGGTAVAAVIGSTVVLRDRRRRRTTEG</sequence>
<dbReference type="InterPro" id="IPR023828">
    <property type="entry name" value="Peptidase_S8_Ser-AS"/>
</dbReference>
<dbReference type="InterPro" id="IPR000209">
    <property type="entry name" value="Peptidase_S8/S53_dom"/>
</dbReference>
<keyword evidence="3" id="KW-1003">Cell membrane</keyword>
<evidence type="ECO:0000313" key="15">
    <source>
        <dbReference type="EMBL" id="GAA2103688.1"/>
    </source>
</evidence>
<comment type="caution">
    <text evidence="15">The sequence shown here is derived from an EMBL/GenBank/DDBJ whole genome shotgun (WGS) entry which is preliminary data.</text>
</comment>
<proteinExistence type="inferred from homology"/>
<evidence type="ECO:0000256" key="10">
    <source>
        <dbReference type="PROSITE-ProRule" id="PRU01240"/>
    </source>
</evidence>
<name>A0ABP5IRN3_9ACTN</name>
<feature type="compositionally biased region" description="Basic and acidic residues" evidence="12">
    <location>
        <begin position="85"/>
        <end position="95"/>
    </location>
</feature>
<dbReference type="Gene3D" id="3.40.50.200">
    <property type="entry name" value="Peptidase S8/S53 domain"/>
    <property type="match status" value="1"/>
</dbReference>
<dbReference type="Pfam" id="PF00082">
    <property type="entry name" value="Peptidase_S8"/>
    <property type="match status" value="1"/>
</dbReference>
<evidence type="ECO:0000256" key="11">
    <source>
        <dbReference type="RuleBase" id="RU003355"/>
    </source>
</evidence>
<dbReference type="SUPFAM" id="SSF52743">
    <property type="entry name" value="Subtilisin-like"/>
    <property type="match status" value="1"/>
</dbReference>
<dbReference type="PROSITE" id="PS51892">
    <property type="entry name" value="SUBTILASE"/>
    <property type="match status" value="1"/>
</dbReference>